<keyword evidence="3" id="KW-1185">Reference proteome</keyword>
<feature type="chain" id="PRO_5015115235" evidence="1">
    <location>
        <begin position="22"/>
        <end position="291"/>
    </location>
</feature>
<name>A0A2P7Z0W5_9PEZI</name>
<sequence length="291" mass="32296">MYKPVIPFAVFFLSFFASIHAQLPIESYQRWLMIIKPNVNAGGDYVGQLNQSEIDSATEAFLSTWPDTISNLTSGRVHFETHVIVSPRPLTNISTEFAGMITPEHLPLDVSRHVSPSLWDGVAIYAGFDEHAMWGTSSAADVGWFSVSHSTNLSSGSYAMAAWTHEMLHTMSWYFGDERLGPVAPVCKESKEGRDGTHCGEAIGYKMGEDGLGDLLAYYRDYLNGEVRRMGGRKGLGSQAWRFGTRREAYLGIKPGSLMPAGLRKREVWDEGEESAVTPWGEEHVVRVAQD</sequence>
<proteinExistence type="predicted"/>
<accession>A0A2P7Z0W5</accession>
<evidence type="ECO:0000256" key="1">
    <source>
        <dbReference type="SAM" id="SignalP"/>
    </source>
</evidence>
<protein>
    <submittedName>
        <fullName evidence="2">Uncharacterized protein</fullName>
    </submittedName>
</protein>
<dbReference type="Proteomes" id="UP000243723">
    <property type="component" value="Unassembled WGS sequence"/>
</dbReference>
<feature type="signal peptide" evidence="1">
    <location>
        <begin position="1"/>
        <end position="21"/>
    </location>
</feature>
<keyword evidence="1" id="KW-0732">Signal</keyword>
<evidence type="ECO:0000313" key="3">
    <source>
        <dbReference type="Proteomes" id="UP000243723"/>
    </source>
</evidence>
<dbReference type="OrthoDB" id="3868759at2759"/>
<gene>
    <name evidence="2" type="ORF">B9Z65_9243</name>
</gene>
<dbReference type="EMBL" id="NHZQ01000342">
    <property type="protein sequence ID" value="PSK41857.1"/>
    <property type="molecule type" value="Genomic_DNA"/>
</dbReference>
<evidence type="ECO:0000313" key="2">
    <source>
        <dbReference type="EMBL" id="PSK41857.1"/>
    </source>
</evidence>
<comment type="caution">
    <text evidence="2">The sequence shown here is derived from an EMBL/GenBank/DDBJ whole genome shotgun (WGS) entry which is preliminary data.</text>
</comment>
<dbReference type="AlphaFoldDB" id="A0A2P7Z0W5"/>
<organism evidence="2 3">
    <name type="scientific">Elsinoe australis</name>
    <dbReference type="NCBI Taxonomy" id="40998"/>
    <lineage>
        <taxon>Eukaryota</taxon>
        <taxon>Fungi</taxon>
        <taxon>Dikarya</taxon>
        <taxon>Ascomycota</taxon>
        <taxon>Pezizomycotina</taxon>
        <taxon>Dothideomycetes</taxon>
        <taxon>Dothideomycetidae</taxon>
        <taxon>Myriangiales</taxon>
        <taxon>Elsinoaceae</taxon>
        <taxon>Elsinoe</taxon>
    </lineage>
</organism>
<reference evidence="2 3" key="1">
    <citation type="submission" date="2017-05" db="EMBL/GenBank/DDBJ databases">
        <title>Draft genome sequence of Elsinoe australis.</title>
        <authorList>
            <person name="Cheng Q."/>
        </authorList>
    </citation>
    <scope>NUCLEOTIDE SEQUENCE [LARGE SCALE GENOMIC DNA]</scope>
    <source>
        <strain evidence="2 3">NL1</strain>
    </source>
</reference>